<dbReference type="InterPro" id="IPR020472">
    <property type="entry name" value="WD40_PAC1"/>
</dbReference>
<dbReference type="SUPFAM" id="SSF50978">
    <property type="entry name" value="WD40 repeat-like"/>
    <property type="match status" value="1"/>
</dbReference>
<evidence type="ECO:0000256" key="5">
    <source>
        <dbReference type="ARBA" id="ARBA00022723"/>
    </source>
</evidence>
<evidence type="ECO:0000313" key="11">
    <source>
        <dbReference type="Proteomes" id="UP000036681"/>
    </source>
</evidence>
<evidence type="ECO:0000256" key="7">
    <source>
        <dbReference type="ARBA" id="ARBA00023239"/>
    </source>
</evidence>
<dbReference type="Gene3D" id="3.20.20.70">
    <property type="entry name" value="Aldolase class I"/>
    <property type="match status" value="1"/>
</dbReference>
<organism evidence="11 12">
    <name type="scientific">Ascaris lumbricoides</name>
    <name type="common">Giant roundworm</name>
    <dbReference type="NCBI Taxonomy" id="6252"/>
    <lineage>
        <taxon>Eukaryota</taxon>
        <taxon>Metazoa</taxon>
        <taxon>Ecdysozoa</taxon>
        <taxon>Nematoda</taxon>
        <taxon>Chromadorea</taxon>
        <taxon>Rhabditida</taxon>
        <taxon>Spirurina</taxon>
        <taxon>Ascaridomorpha</taxon>
        <taxon>Ascaridoidea</taxon>
        <taxon>Ascarididae</taxon>
        <taxon>Ascaris</taxon>
    </lineage>
</organism>
<sequence length="648" mass="70964">MALFQKIVPTENKISLIERLVDCGLKCVEATSFVSPKWIPQMADHNEVISRVRKREGVSYPVLVPNMAGLNNAIKNGSVNEIAVFTAASESFSRKNTNCSMEESNRRVQEVIKAARSAQLTVRGYISCVIACPYDGVTNPTIVAKVTESLLDAGCYEGMSLGDTIGVGSAGSVHRLLDCILSNNPVERIAVHFHDTYGQALSNVLVAFDKGIRVADSSIAGLGGCPYAKGATGNLATEDIVYMLDDLGVYTGSGAKYQNSKRLFFRGLVNLGVALFRTFMFGTSGAFGSRPGNIFSSPASTQNPLHDIEVPSPPDDTVQALKFNPPIAGQPVFLVSGSWDSVIRVWQVNETGQCEAKAQQNVGGPVLDVEWFEDGTKIFIASADKQVRLWDLASNQMVVVGAHDEPIRTCHWVKSQNYSCLMTGSWDKTLRFWDMRQLPTQTSLATIQLPDKVYCSDVLYPMGVVGLANRHMKVYRLDSEPAEVKDVETPLKFQSRCVAIFKDKSNVMPTGFALGSIEGRVAIQYVETTNPKDNFTFKCHRSPELINGYQEIYAVNDIAFHPNYGTLATVGSDGRISFWDKDARTKLKTSEPMPAPVTRAVIHSSGQMLAYAIGYDWSKGHEGFSAANAGSKIFLHACDEEMKPKQKK</sequence>
<evidence type="ECO:0000259" key="10">
    <source>
        <dbReference type="PROSITE" id="PS50991"/>
    </source>
</evidence>
<dbReference type="PROSITE" id="PS00678">
    <property type="entry name" value="WD_REPEATS_1"/>
    <property type="match status" value="2"/>
</dbReference>
<dbReference type="PROSITE" id="PS50082">
    <property type="entry name" value="WD_REPEATS_2"/>
    <property type="match status" value="3"/>
</dbReference>
<reference evidence="12" key="1">
    <citation type="submission" date="2023-03" db="UniProtKB">
        <authorList>
            <consortium name="WormBaseParasite"/>
        </authorList>
    </citation>
    <scope>IDENTIFICATION</scope>
</reference>
<dbReference type="InterPro" id="IPR019775">
    <property type="entry name" value="WD40_repeat_CS"/>
</dbReference>
<dbReference type="GO" id="GO:0046872">
    <property type="term" value="F:metal ion binding"/>
    <property type="evidence" value="ECO:0007669"/>
    <property type="project" value="UniProtKB-KW"/>
</dbReference>
<keyword evidence="4 9" id="KW-0853">WD repeat</keyword>
<evidence type="ECO:0000256" key="6">
    <source>
        <dbReference type="ARBA" id="ARBA00022737"/>
    </source>
</evidence>
<dbReference type="Pfam" id="PF00682">
    <property type="entry name" value="HMGL-like"/>
    <property type="match status" value="1"/>
</dbReference>
<dbReference type="CDD" id="cd07938">
    <property type="entry name" value="DRE_TIM_HMGL"/>
    <property type="match status" value="1"/>
</dbReference>
<dbReference type="AlphaFoldDB" id="A0A9J2PX07"/>
<protein>
    <recommendedName>
        <fullName evidence="3">hydroxymethylglutaryl-CoA lyase</fullName>
        <ecNumber evidence="3">4.1.3.4</ecNumber>
    </recommendedName>
</protein>
<feature type="domain" description="Pyruvate carboxyltransferase" evidence="10">
    <location>
        <begin position="1"/>
        <end position="259"/>
    </location>
</feature>
<comment type="pathway">
    <text evidence="1">Metabolic intermediate metabolism; (S)-3-hydroxy-3-methylglutaryl-CoA degradation; acetoacetate from (S)-3-hydroxy-3-methylglutaryl-CoA: step 1/1.</text>
</comment>
<dbReference type="GO" id="GO:0006552">
    <property type="term" value="P:L-leucine catabolic process"/>
    <property type="evidence" value="ECO:0007669"/>
    <property type="project" value="TreeGrafter"/>
</dbReference>
<dbReference type="Proteomes" id="UP000036681">
    <property type="component" value="Unplaced"/>
</dbReference>
<dbReference type="SMART" id="SM00320">
    <property type="entry name" value="WD40"/>
    <property type="match status" value="4"/>
</dbReference>
<dbReference type="Pfam" id="PF00400">
    <property type="entry name" value="WD40"/>
    <property type="match status" value="4"/>
</dbReference>
<name>A0A9J2PX07_ASCLU</name>
<dbReference type="WBParaSite" id="ALUE_0001413601-mRNA-1">
    <property type="protein sequence ID" value="ALUE_0001413601-mRNA-1"/>
    <property type="gene ID" value="ALUE_0001413601"/>
</dbReference>
<evidence type="ECO:0000256" key="2">
    <source>
        <dbReference type="ARBA" id="ARBA00009405"/>
    </source>
</evidence>
<dbReference type="InterPro" id="IPR015943">
    <property type="entry name" value="WD40/YVTN_repeat-like_dom_sf"/>
</dbReference>
<dbReference type="PANTHER" id="PTHR42738">
    <property type="entry name" value="HYDROXYMETHYLGLUTARYL-COA LYASE"/>
    <property type="match status" value="1"/>
</dbReference>
<dbReference type="InterPro" id="IPR013785">
    <property type="entry name" value="Aldolase_TIM"/>
</dbReference>
<dbReference type="SUPFAM" id="SSF51569">
    <property type="entry name" value="Aldolase"/>
    <property type="match status" value="1"/>
</dbReference>
<dbReference type="EC" id="4.1.3.4" evidence="3"/>
<dbReference type="PROSITE" id="PS50991">
    <property type="entry name" value="PYR_CT"/>
    <property type="match status" value="1"/>
</dbReference>
<keyword evidence="5" id="KW-0479">Metal-binding</keyword>
<dbReference type="InterPro" id="IPR000891">
    <property type="entry name" value="PYR_CT"/>
</dbReference>
<dbReference type="GO" id="GO:0004419">
    <property type="term" value="F:hydroxymethylglutaryl-CoA lyase activity"/>
    <property type="evidence" value="ECO:0007669"/>
    <property type="project" value="UniProtKB-EC"/>
</dbReference>
<keyword evidence="7" id="KW-0456">Lyase</keyword>
<dbReference type="PRINTS" id="PR00320">
    <property type="entry name" value="GPROTEINBRPT"/>
</dbReference>
<dbReference type="NCBIfam" id="NF004283">
    <property type="entry name" value="PRK05692.1"/>
    <property type="match status" value="1"/>
</dbReference>
<comment type="catalytic activity">
    <reaction evidence="8">
        <text>(3S)-3-hydroxy-3-methylglutaryl-CoA = acetoacetate + acetyl-CoA</text>
        <dbReference type="Rhea" id="RHEA:24404"/>
        <dbReference type="ChEBI" id="CHEBI:13705"/>
        <dbReference type="ChEBI" id="CHEBI:43074"/>
        <dbReference type="ChEBI" id="CHEBI:57288"/>
        <dbReference type="EC" id="4.1.3.4"/>
    </reaction>
</comment>
<comment type="similarity">
    <text evidence="2">Belongs to the HMG-CoA lyase family.</text>
</comment>
<evidence type="ECO:0000313" key="12">
    <source>
        <dbReference type="WBParaSite" id="ALUE_0001413601-mRNA-1"/>
    </source>
</evidence>
<dbReference type="PANTHER" id="PTHR42738:SF7">
    <property type="entry name" value="HYDROXYMETHYLGLUTARYL-COA LYASE"/>
    <property type="match status" value="1"/>
</dbReference>
<dbReference type="InterPro" id="IPR043594">
    <property type="entry name" value="HMGL"/>
</dbReference>
<feature type="repeat" description="WD" evidence="9">
    <location>
        <begin position="366"/>
        <end position="400"/>
    </location>
</feature>
<dbReference type="InterPro" id="IPR036322">
    <property type="entry name" value="WD40_repeat_dom_sf"/>
</dbReference>
<proteinExistence type="inferred from homology"/>
<feature type="repeat" description="WD" evidence="9">
    <location>
        <begin position="555"/>
        <end position="589"/>
    </location>
</feature>
<dbReference type="Gene3D" id="2.130.10.10">
    <property type="entry name" value="YVTN repeat-like/Quinoprotein amine dehydrogenase"/>
    <property type="match status" value="1"/>
</dbReference>
<evidence type="ECO:0000256" key="1">
    <source>
        <dbReference type="ARBA" id="ARBA00005143"/>
    </source>
</evidence>
<feature type="repeat" description="WD" evidence="9">
    <location>
        <begin position="400"/>
        <end position="443"/>
    </location>
</feature>
<keyword evidence="6" id="KW-0677">Repeat</keyword>
<dbReference type="GO" id="GO:0046951">
    <property type="term" value="P:ketone body biosynthetic process"/>
    <property type="evidence" value="ECO:0007669"/>
    <property type="project" value="TreeGrafter"/>
</dbReference>
<keyword evidence="11" id="KW-1185">Reference proteome</keyword>
<accession>A0A9J2PX07</accession>
<evidence type="ECO:0000256" key="8">
    <source>
        <dbReference type="ARBA" id="ARBA00049877"/>
    </source>
</evidence>
<evidence type="ECO:0000256" key="3">
    <source>
        <dbReference type="ARBA" id="ARBA00012910"/>
    </source>
</evidence>
<evidence type="ECO:0000256" key="9">
    <source>
        <dbReference type="PROSITE-ProRule" id="PRU00221"/>
    </source>
</evidence>
<evidence type="ECO:0000256" key="4">
    <source>
        <dbReference type="ARBA" id="ARBA00022574"/>
    </source>
</evidence>
<dbReference type="InterPro" id="IPR001680">
    <property type="entry name" value="WD40_rpt"/>
</dbReference>
<dbReference type="FunFam" id="3.20.20.70:FF:000071">
    <property type="entry name" value="Hydroxymethylglutaryl-CoA lyase"/>
    <property type="match status" value="1"/>
</dbReference>